<dbReference type="GO" id="GO:0004567">
    <property type="term" value="F:beta-mannosidase activity"/>
    <property type="evidence" value="ECO:0007669"/>
    <property type="project" value="TreeGrafter"/>
</dbReference>
<dbReference type="GO" id="GO:0005975">
    <property type="term" value="P:carbohydrate metabolic process"/>
    <property type="evidence" value="ECO:0007669"/>
    <property type="project" value="InterPro"/>
</dbReference>
<feature type="domain" description="F5/8 type C" evidence="3">
    <location>
        <begin position="33"/>
        <end position="169"/>
    </location>
</feature>
<keyword evidence="5" id="KW-1185">Reference proteome</keyword>
<reference evidence="4" key="1">
    <citation type="submission" date="2020-09" db="EMBL/GenBank/DDBJ databases">
        <title>Streptomyces grisecoloratus sp. nov., isolated from cotton soil.</title>
        <authorList>
            <person name="Xing L."/>
        </authorList>
    </citation>
    <scope>NUCLEOTIDE SEQUENCE</scope>
    <source>
        <strain evidence="4">TRM S81-3</strain>
    </source>
</reference>
<name>A0A926QVX1_9ACTN</name>
<dbReference type="SUPFAM" id="SSF49785">
    <property type="entry name" value="Galactose-binding domain-like"/>
    <property type="match status" value="2"/>
</dbReference>
<accession>A0A926QVX1</accession>
<dbReference type="SUPFAM" id="SSF51445">
    <property type="entry name" value="(Trans)glycosidases"/>
    <property type="match status" value="1"/>
</dbReference>
<keyword evidence="1" id="KW-0378">Hydrolase</keyword>
<keyword evidence="1" id="KW-0326">Glycosidase</keyword>
<dbReference type="InterPro" id="IPR017853">
    <property type="entry name" value="GH"/>
</dbReference>
<protein>
    <submittedName>
        <fullName evidence="4">Discoidin domain-containing protein</fullName>
    </submittedName>
</protein>
<dbReference type="EMBL" id="JACVQF010000235">
    <property type="protein sequence ID" value="MBD0424567.1"/>
    <property type="molecule type" value="Genomic_DNA"/>
</dbReference>
<dbReference type="Gene3D" id="2.60.120.260">
    <property type="entry name" value="Galactose-binding domain-like"/>
    <property type="match status" value="2"/>
</dbReference>
<dbReference type="Gene3D" id="3.40.1350.20">
    <property type="match status" value="1"/>
</dbReference>
<dbReference type="Pfam" id="PF02836">
    <property type="entry name" value="Glyco_hydro_2_C"/>
    <property type="match status" value="1"/>
</dbReference>
<comment type="caution">
    <text evidence="4">The sequence shown here is derived from an EMBL/GenBank/DDBJ whole genome shotgun (WGS) entry which is preliminary data.</text>
</comment>
<feature type="chain" id="PRO_5039544065" evidence="2">
    <location>
        <begin position="34"/>
        <end position="722"/>
    </location>
</feature>
<dbReference type="PANTHER" id="PTHR43730">
    <property type="entry name" value="BETA-MANNOSIDASE"/>
    <property type="match status" value="1"/>
</dbReference>
<dbReference type="InterPro" id="IPR008979">
    <property type="entry name" value="Galactose-bd-like_sf"/>
</dbReference>
<proteinExistence type="predicted"/>
<dbReference type="InterPro" id="IPR006103">
    <property type="entry name" value="Glyco_hydro_2_cat"/>
</dbReference>
<evidence type="ECO:0000313" key="5">
    <source>
        <dbReference type="Proteomes" id="UP000621210"/>
    </source>
</evidence>
<feature type="domain" description="F5/8 type C" evidence="3">
    <location>
        <begin position="585"/>
        <end position="722"/>
    </location>
</feature>
<evidence type="ECO:0000256" key="1">
    <source>
        <dbReference type="ARBA" id="ARBA00023295"/>
    </source>
</evidence>
<dbReference type="Proteomes" id="UP000621210">
    <property type="component" value="Unassembled WGS sequence"/>
</dbReference>
<evidence type="ECO:0000256" key="2">
    <source>
        <dbReference type="SAM" id="SignalP"/>
    </source>
</evidence>
<dbReference type="InterPro" id="IPR000421">
    <property type="entry name" value="FA58C"/>
</dbReference>
<dbReference type="AlphaFoldDB" id="A0A926QVX1"/>
<dbReference type="Pfam" id="PF00754">
    <property type="entry name" value="F5_F8_type_C"/>
    <property type="match status" value="2"/>
</dbReference>
<gene>
    <name evidence="4" type="ORF">H0H10_36300</name>
</gene>
<organism evidence="4 5">
    <name type="scientific">Streptomyces griseicoloratus</name>
    <dbReference type="NCBI Taxonomy" id="2752516"/>
    <lineage>
        <taxon>Bacteria</taxon>
        <taxon>Bacillati</taxon>
        <taxon>Actinomycetota</taxon>
        <taxon>Actinomycetes</taxon>
        <taxon>Kitasatosporales</taxon>
        <taxon>Streptomycetaceae</taxon>
        <taxon>Streptomyces</taxon>
    </lineage>
</organism>
<evidence type="ECO:0000259" key="3">
    <source>
        <dbReference type="PROSITE" id="PS50022"/>
    </source>
</evidence>
<reference evidence="4" key="2">
    <citation type="submission" date="2020-09" db="EMBL/GenBank/DDBJ databases">
        <authorList>
            <person name="Luo X."/>
        </authorList>
    </citation>
    <scope>NUCLEOTIDE SEQUENCE</scope>
    <source>
        <strain evidence="4">TRM S81-3</strain>
    </source>
</reference>
<sequence length="722" mass="77243">MSRPPAYRGSTGRRAGVPLLTLGALLASSLALAAPPARAAETLLSQGRPATASSQEGDAYAASAAVDGDLTGTRWASRWSDPQWLQVDLGQRADLSRTVLTWEAAYGKSYQIQASDNGTDWRTLKTVTGSDGGTDEVAVSGSGRYVRMLGTERSGGYGYSLWEFQVYGTTDGTPPATGAVEVTGSQGNWQLAVGGQPYTVKGLTWGPAIADAPKYMPDVKSMGVNTIRTWGTDGGTKPLLDSAAANGIRVINGFWLQPGGGPGSGGCVNYVTDTTYKNNMLTEFSKWVEAYKSHPATLMWNVGNESVLGLQNCYSGTELETQRNAYTSFVNDVAKKIHSIDPDHPVTSTDAWTGAWPYYKRNAPDLDLYSMNSYGDICNVQEAWEAGGYTKPYIITEGGPAGEWEVPDDANGVPDEPTDVQKAEGYTKAWNCVTGHRGVALGATLFHYGVEHDFGGVWFNLVPDGLRRLSYYAVKRAYTGSSAGDNTPPVITNMAVTPASSAAAGGEFTVRADVRDPDGDPVTYKVFLSGNYASGDKRLVEAEWRPAGDGTFVVTAPEKLGVWKVYVQAEDGHGNAGIETESVKVVAPPVSGTNVALNKPTTASSFQPSYGDCPCEPAKATDGRADTRWASDWSDPQWIKVDLGAATPIRKLQLVWDPAYAKSYEVQVSDDGTTWRTVHTTTTGNGDIDTIDVAATARHVRLHLTARGTGWGYSLHEFGIYS</sequence>
<dbReference type="Gene3D" id="3.20.20.80">
    <property type="entry name" value="Glycosidases"/>
    <property type="match status" value="1"/>
</dbReference>
<dbReference type="RefSeq" id="WP_188185452.1">
    <property type="nucleotide sequence ID" value="NZ_JACVQF010000235.1"/>
</dbReference>
<feature type="signal peptide" evidence="2">
    <location>
        <begin position="1"/>
        <end position="33"/>
    </location>
</feature>
<dbReference type="GO" id="GO:0006516">
    <property type="term" value="P:glycoprotein catabolic process"/>
    <property type="evidence" value="ECO:0007669"/>
    <property type="project" value="TreeGrafter"/>
</dbReference>
<dbReference type="InterPro" id="IPR050887">
    <property type="entry name" value="Beta-mannosidase_GH2"/>
</dbReference>
<evidence type="ECO:0000313" key="4">
    <source>
        <dbReference type="EMBL" id="MBD0424567.1"/>
    </source>
</evidence>
<keyword evidence="2" id="KW-0732">Signal</keyword>
<dbReference type="PROSITE" id="PS50022">
    <property type="entry name" value="FA58C_3"/>
    <property type="match status" value="2"/>
</dbReference>
<dbReference type="PANTHER" id="PTHR43730:SF1">
    <property type="entry name" value="BETA-MANNOSIDASE"/>
    <property type="match status" value="1"/>
</dbReference>